<sequence length="84" mass="9090">MTVNLECHGLVPLGASSGRDTDLDTGNWKRWSAVTATQGGGGGGGVTRRQSGDVDDDNGDARWRRGRRHRVVVTPRFSFGIKNH</sequence>
<evidence type="ECO:0000256" key="1">
    <source>
        <dbReference type="SAM" id="MobiDB-lite"/>
    </source>
</evidence>
<evidence type="ECO:0000313" key="2">
    <source>
        <dbReference type="EMBL" id="BBD82581.1"/>
    </source>
</evidence>
<dbReference type="AlphaFoldDB" id="A0A679B8Y9"/>
<accession>A0A679B8Y9</accession>
<reference evidence="2" key="1">
    <citation type="submission" date="2009-05" db="EMBL/GenBank/DDBJ databases">
        <title>Oryza sativa Indica Group genomic DNA, chromosome 11, BAC clone:K0161H03, cultivar:Kasalath.</title>
        <authorList>
            <person name="Matsumoto T."/>
            <person name="Wu J."/>
            <person name="Kanamori H."/>
        </authorList>
    </citation>
    <scope>NUCLEOTIDE SEQUENCE</scope>
</reference>
<feature type="region of interest" description="Disordered" evidence="1">
    <location>
        <begin position="34"/>
        <end position="67"/>
    </location>
</feature>
<name>A0A679B8Y9_ORYSI</name>
<protein>
    <submittedName>
        <fullName evidence="2">Uncharacterized protein</fullName>
    </submittedName>
</protein>
<proteinExistence type="predicted"/>
<gene>
    <name evidence="2" type="primary">K0161H03.24</name>
</gene>
<dbReference type="EMBL" id="AP011492">
    <property type="protein sequence ID" value="BBD82581.1"/>
    <property type="molecule type" value="Genomic_DNA"/>
</dbReference>
<organism evidence="2">
    <name type="scientific">Oryza sativa subsp. indica</name>
    <name type="common">Rice</name>
    <dbReference type="NCBI Taxonomy" id="39946"/>
    <lineage>
        <taxon>Eukaryota</taxon>
        <taxon>Viridiplantae</taxon>
        <taxon>Streptophyta</taxon>
        <taxon>Embryophyta</taxon>
        <taxon>Tracheophyta</taxon>
        <taxon>Spermatophyta</taxon>
        <taxon>Magnoliopsida</taxon>
        <taxon>Liliopsida</taxon>
        <taxon>Poales</taxon>
        <taxon>Poaceae</taxon>
        <taxon>BOP clade</taxon>
        <taxon>Oryzoideae</taxon>
        <taxon>Oryzeae</taxon>
        <taxon>Oryzinae</taxon>
        <taxon>Oryza</taxon>
        <taxon>Oryza sativa</taxon>
    </lineage>
</organism>